<comment type="similarity">
    <text evidence="1">Belongs to the sel-1 family.</text>
</comment>
<dbReference type="SUPFAM" id="SSF56112">
    <property type="entry name" value="Protein kinase-like (PK-like)"/>
    <property type="match status" value="1"/>
</dbReference>
<dbReference type="PROSITE" id="PS50011">
    <property type="entry name" value="PROTEIN_KINASE_DOM"/>
    <property type="match status" value="1"/>
</dbReference>
<evidence type="ECO:0000313" key="4">
    <source>
        <dbReference type="Proteomes" id="UP000789901"/>
    </source>
</evidence>
<dbReference type="InterPro" id="IPR006597">
    <property type="entry name" value="Sel1-like"/>
</dbReference>
<dbReference type="SMART" id="SM00671">
    <property type="entry name" value="SEL1"/>
    <property type="match status" value="6"/>
</dbReference>
<dbReference type="InterPro" id="IPR011009">
    <property type="entry name" value="Kinase-like_dom_sf"/>
</dbReference>
<organism evidence="3 4">
    <name type="scientific">Gigaspora margarita</name>
    <dbReference type="NCBI Taxonomy" id="4874"/>
    <lineage>
        <taxon>Eukaryota</taxon>
        <taxon>Fungi</taxon>
        <taxon>Fungi incertae sedis</taxon>
        <taxon>Mucoromycota</taxon>
        <taxon>Glomeromycotina</taxon>
        <taxon>Glomeromycetes</taxon>
        <taxon>Diversisporales</taxon>
        <taxon>Gigasporaceae</taxon>
        <taxon>Gigaspora</taxon>
    </lineage>
</organism>
<evidence type="ECO:0000259" key="2">
    <source>
        <dbReference type="PROSITE" id="PS50011"/>
    </source>
</evidence>
<accession>A0ABN7U5U3</accession>
<dbReference type="Gene3D" id="1.10.510.10">
    <property type="entry name" value="Transferase(Phosphotransferase) domain 1"/>
    <property type="match status" value="1"/>
</dbReference>
<dbReference type="InterPro" id="IPR001245">
    <property type="entry name" value="Ser-Thr/Tyr_kinase_cat_dom"/>
</dbReference>
<dbReference type="Pfam" id="PF07714">
    <property type="entry name" value="PK_Tyr_Ser-Thr"/>
    <property type="match status" value="1"/>
</dbReference>
<dbReference type="SUPFAM" id="SSF81901">
    <property type="entry name" value="HCP-like"/>
    <property type="match status" value="2"/>
</dbReference>
<reference evidence="3 4" key="1">
    <citation type="submission" date="2021-06" db="EMBL/GenBank/DDBJ databases">
        <authorList>
            <person name="Kallberg Y."/>
            <person name="Tangrot J."/>
            <person name="Rosling A."/>
        </authorList>
    </citation>
    <scope>NUCLEOTIDE SEQUENCE [LARGE SCALE GENOMIC DNA]</scope>
    <source>
        <strain evidence="3 4">120-4 pot B 10/14</strain>
    </source>
</reference>
<evidence type="ECO:0000256" key="1">
    <source>
        <dbReference type="ARBA" id="ARBA00038101"/>
    </source>
</evidence>
<evidence type="ECO:0000313" key="3">
    <source>
        <dbReference type="EMBL" id="CAG8516956.1"/>
    </source>
</evidence>
<dbReference type="Pfam" id="PF08238">
    <property type="entry name" value="Sel1"/>
    <property type="match status" value="7"/>
</dbReference>
<comment type="caution">
    <text evidence="3">The sequence shown here is derived from an EMBL/GenBank/DDBJ whole genome shotgun (WGS) entry which is preliminary data.</text>
</comment>
<dbReference type="PANTHER" id="PTHR11102:SF160">
    <property type="entry name" value="ERAD-ASSOCIATED E3 UBIQUITIN-PROTEIN LIGASE COMPONENT HRD3"/>
    <property type="match status" value="1"/>
</dbReference>
<dbReference type="InterPro" id="IPR000719">
    <property type="entry name" value="Prot_kinase_dom"/>
</dbReference>
<dbReference type="Gene3D" id="1.25.40.10">
    <property type="entry name" value="Tetratricopeptide repeat domain"/>
    <property type="match status" value="2"/>
</dbReference>
<dbReference type="PANTHER" id="PTHR11102">
    <property type="entry name" value="SEL-1-LIKE PROTEIN"/>
    <property type="match status" value="1"/>
</dbReference>
<sequence length="571" mass="65904">MSLKYKNELNSKENIIHGYDNFENFEAINIGESDLVYKATFKKYSEHVILKPLIISKRFALKDFIEEFNRYQNVKLYDNILRIFGLTMPDPHSHMVILEYFDGETLRQYLSQNFKVMKWNNILHLAKQIANAVMHLHANNIIHGNLNSENILVHKGIIKINKSPFGFDCLNAIVCGKRETEVIGTLQEYSMIYRDCWKYYSNQRPNIQHVVSCLDKISFQADIFQLFIDQFNITANSSQTVSKLNQYFENNQINPIIIFDQLTDQDYNSSMIGYFYEHGIGTEIDYYKAFELYNNSSNNDIKNIVSNPLDDLLLMNSFKVNNLIIGKTLLGLLYSNGRGVAINKSIAFKLFLEVVEIGSGIGEYYVGTFLNNENKSFEWFSKSAKRGNSMGQFAIGKYYQKDKNYLISFKCYSKSATGGNSYAQYELANYYKYGNHESQFALGNIYMFGKGTLKDTNRSFYWFLKSAKAGNCNSQFQIGLNYKNGIGVAKNINKAIHWFILAKTNGHKFAHLQLTELTKVKIQNQNVANLNINMQEIEAYAATLNFPIIDFTPINYPINLDFDFFDNAEFL</sequence>
<gene>
    <name evidence="3" type="ORF">GMARGA_LOCUS2964</name>
</gene>
<name>A0ABN7U5U3_GIGMA</name>
<dbReference type="Proteomes" id="UP000789901">
    <property type="component" value="Unassembled WGS sequence"/>
</dbReference>
<dbReference type="InterPro" id="IPR011990">
    <property type="entry name" value="TPR-like_helical_dom_sf"/>
</dbReference>
<protein>
    <submittedName>
        <fullName evidence="3">45146_t:CDS:1</fullName>
    </submittedName>
</protein>
<keyword evidence="4" id="KW-1185">Reference proteome</keyword>
<proteinExistence type="inferred from homology"/>
<dbReference type="EMBL" id="CAJVQB010001008">
    <property type="protein sequence ID" value="CAG8516956.1"/>
    <property type="molecule type" value="Genomic_DNA"/>
</dbReference>
<dbReference type="InterPro" id="IPR050767">
    <property type="entry name" value="Sel1_AlgK"/>
</dbReference>
<feature type="domain" description="Protein kinase" evidence="2">
    <location>
        <begin position="22"/>
        <end position="324"/>
    </location>
</feature>